<evidence type="ECO:0000256" key="1">
    <source>
        <dbReference type="ARBA" id="ARBA00001917"/>
    </source>
</evidence>
<evidence type="ECO:0000256" key="4">
    <source>
        <dbReference type="ARBA" id="ARBA00017869"/>
    </source>
</evidence>
<dbReference type="PANTHER" id="PTHR42809">
    <property type="entry name" value="FLAVODOXIN 2"/>
    <property type="match status" value="1"/>
</dbReference>
<keyword evidence="13" id="KW-1185">Reference proteome</keyword>
<dbReference type="OrthoDB" id="9790745at2"/>
<dbReference type="Pfam" id="PF00258">
    <property type="entry name" value="Flavodoxin_1"/>
    <property type="match status" value="1"/>
</dbReference>
<accession>A0A540V8S2</accession>
<evidence type="ECO:0000256" key="10">
    <source>
        <dbReference type="SAM" id="MobiDB-lite"/>
    </source>
</evidence>
<dbReference type="PROSITE" id="PS50902">
    <property type="entry name" value="FLAVODOXIN_LIKE"/>
    <property type="match status" value="1"/>
</dbReference>
<evidence type="ECO:0000313" key="13">
    <source>
        <dbReference type="Proteomes" id="UP000317371"/>
    </source>
</evidence>
<evidence type="ECO:0000313" key="12">
    <source>
        <dbReference type="EMBL" id="TQE93186.1"/>
    </source>
</evidence>
<evidence type="ECO:0000256" key="6">
    <source>
        <dbReference type="ARBA" id="ARBA00022630"/>
    </source>
</evidence>
<keyword evidence="6 9" id="KW-0285">Flavoprotein</keyword>
<dbReference type="NCBIfam" id="NF006739">
    <property type="entry name" value="PRK09267.1-5"/>
    <property type="match status" value="1"/>
</dbReference>
<dbReference type="RefSeq" id="WP_141612421.1">
    <property type="nucleotide sequence ID" value="NZ_VIGC02000047.1"/>
</dbReference>
<dbReference type="InParanoid" id="A0A540V8S2"/>
<dbReference type="Gene3D" id="3.40.50.360">
    <property type="match status" value="1"/>
</dbReference>
<evidence type="ECO:0000256" key="7">
    <source>
        <dbReference type="ARBA" id="ARBA00022643"/>
    </source>
</evidence>
<feature type="compositionally biased region" description="Basic and acidic residues" evidence="10">
    <location>
        <begin position="1"/>
        <end position="10"/>
    </location>
</feature>
<comment type="caution">
    <text evidence="12">The sequence shown here is derived from an EMBL/GenBank/DDBJ whole genome shotgun (WGS) entry which is preliminary data.</text>
</comment>
<dbReference type="GO" id="GO:0010181">
    <property type="term" value="F:FMN binding"/>
    <property type="evidence" value="ECO:0007669"/>
    <property type="project" value="UniProtKB-UniRule"/>
</dbReference>
<evidence type="ECO:0000256" key="3">
    <source>
        <dbReference type="ARBA" id="ARBA00005267"/>
    </source>
</evidence>
<feature type="region of interest" description="Disordered" evidence="10">
    <location>
        <begin position="1"/>
        <end position="24"/>
    </location>
</feature>
<dbReference type="AlphaFoldDB" id="A0A540V8S2"/>
<dbReference type="PANTHER" id="PTHR42809:SF1">
    <property type="entry name" value="FLAVODOXIN 1"/>
    <property type="match status" value="1"/>
</dbReference>
<comment type="similarity">
    <text evidence="3 9">Belongs to the flavodoxin family.</text>
</comment>
<evidence type="ECO:0000256" key="8">
    <source>
        <dbReference type="ARBA" id="ARBA00022982"/>
    </source>
</evidence>
<dbReference type="InterPro" id="IPR050619">
    <property type="entry name" value="Flavodoxin"/>
</dbReference>
<dbReference type="InterPro" id="IPR001226">
    <property type="entry name" value="Flavodoxin_CS"/>
</dbReference>
<evidence type="ECO:0000256" key="2">
    <source>
        <dbReference type="ARBA" id="ARBA00003297"/>
    </source>
</evidence>
<comment type="function">
    <text evidence="2 9">Low-potential electron donor to a number of redox enzymes.</text>
</comment>
<comment type="cofactor">
    <cofactor evidence="1 9">
        <name>FMN</name>
        <dbReference type="ChEBI" id="CHEBI:58210"/>
    </cofactor>
</comment>
<feature type="domain" description="Flavodoxin-like" evidence="11">
    <location>
        <begin position="22"/>
        <end position="185"/>
    </location>
</feature>
<dbReference type="GO" id="GO:0009055">
    <property type="term" value="F:electron transfer activity"/>
    <property type="evidence" value="ECO:0007669"/>
    <property type="project" value="UniProtKB-UniRule"/>
</dbReference>
<dbReference type="InterPro" id="IPR029039">
    <property type="entry name" value="Flavoprotein-like_sf"/>
</dbReference>
<gene>
    <name evidence="12" type="ORF">FKZ61_22490</name>
</gene>
<name>A0A540V8S2_9CHLR</name>
<dbReference type="Proteomes" id="UP000317371">
    <property type="component" value="Unassembled WGS sequence"/>
</dbReference>
<sequence>MEPIEPKETQQEGQDEPGEPVIGLFYGSTDGNTEAVAREIQACFARKGYDLVELVDVAEYYLAEMLEYDHLILGIPTWNVGQLQRDWEASFEELDELDLTGKQVAIFGLGDQVGYPDTFVDAMCFLAEKVEERGATLVGAWPTEGYHFRQSWAVREGRFMGLVLDELNQPELTPGRVEQWVEQLIQEFQLKRESGEG</sequence>
<keyword evidence="8 9" id="KW-0249">Electron transport</keyword>
<dbReference type="NCBIfam" id="TIGR01752">
    <property type="entry name" value="flav_long"/>
    <property type="match status" value="1"/>
</dbReference>
<keyword evidence="7 9" id="KW-0288">FMN</keyword>
<dbReference type="PIRSF" id="PIRSF038996">
    <property type="entry name" value="FldA"/>
    <property type="match status" value="1"/>
</dbReference>
<organism evidence="12 13">
    <name type="scientific">Litorilinea aerophila</name>
    <dbReference type="NCBI Taxonomy" id="1204385"/>
    <lineage>
        <taxon>Bacteria</taxon>
        <taxon>Bacillati</taxon>
        <taxon>Chloroflexota</taxon>
        <taxon>Caldilineae</taxon>
        <taxon>Caldilineales</taxon>
        <taxon>Caldilineaceae</taxon>
        <taxon>Litorilinea</taxon>
    </lineage>
</organism>
<evidence type="ECO:0000256" key="5">
    <source>
        <dbReference type="ARBA" id="ARBA00022448"/>
    </source>
</evidence>
<proteinExistence type="inferred from homology"/>
<evidence type="ECO:0000259" key="11">
    <source>
        <dbReference type="PROSITE" id="PS50902"/>
    </source>
</evidence>
<dbReference type="InterPro" id="IPR010086">
    <property type="entry name" value="Flavodoxin_lc"/>
</dbReference>
<dbReference type="InterPro" id="IPR008254">
    <property type="entry name" value="Flavodoxin/NO_synth"/>
</dbReference>
<protein>
    <recommendedName>
        <fullName evidence="4 9">Flavodoxin</fullName>
    </recommendedName>
</protein>
<evidence type="ECO:0000256" key="9">
    <source>
        <dbReference type="PIRNR" id="PIRNR038996"/>
    </source>
</evidence>
<dbReference type="FunCoup" id="A0A540V8S2">
    <property type="interactions" value="21"/>
</dbReference>
<dbReference type="EMBL" id="VIGC01000047">
    <property type="protein sequence ID" value="TQE93186.1"/>
    <property type="molecule type" value="Genomic_DNA"/>
</dbReference>
<dbReference type="PROSITE" id="PS00201">
    <property type="entry name" value="FLAVODOXIN"/>
    <property type="match status" value="1"/>
</dbReference>
<reference evidence="12 13" key="1">
    <citation type="submission" date="2019-06" db="EMBL/GenBank/DDBJ databases">
        <title>Genome sequence of Litorilinea aerophila BAA-2444.</title>
        <authorList>
            <person name="Maclea K.S."/>
            <person name="Maurais E.G."/>
            <person name="Iannazzi L.C."/>
        </authorList>
    </citation>
    <scope>NUCLEOTIDE SEQUENCE [LARGE SCALE GENOMIC DNA]</scope>
    <source>
        <strain evidence="12 13">ATCC BAA-2444</strain>
    </source>
</reference>
<keyword evidence="5 9" id="KW-0813">Transport</keyword>
<dbReference type="SUPFAM" id="SSF52218">
    <property type="entry name" value="Flavoproteins"/>
    <property type="match status" value="1"/>
</dbReference>